<feature type="domain" description="Glutamine amidotransferase type-2" evidence="9">
    <location>
        <begin position="2"/>
        <end position="217"/>
    </location>
</feature>
<evidence type="ECO:0000313" key="10">
    <source>
        <dbReference type="EMBL" id="OCF33543.1"/>
    </source>
</evidence>
<evidence type="ECO:0000259" key="9">
    <source>
        <dbReference type="PROSITE" id="PS51278"/>
    </source>
</evidence>
<evidence type="ECO:0000256" key="1">
    <source>
        <dbReference type="ARBA" id="ARBA00005752"/>
    </source>
</evidence>
<dbReference type="PANTHER" id="PTHR43284:SF1">
    <property type="entry name" value="ASPARAGINE SYNTHETASE"/>
    <property type="match status" value="1"/>
</dbReference>
<keyword evidence="6" id="KW-0061">Asparagine biosynthesis</keyword>
<dbReference type="CDD" id="cd00712">
    <property type="entry name" value="AsnB"/>
    <property type="match status" value="1"/>
</dbReference>
<dbReference type="NCBIfam" id="TIGR01536">
    <property type="entry name" value="asn_synth_AEB"/>
    <property type="match status" value="1"/>
</dbReference>
<dbReference type="STRING" id="1296120.A0A1B9GRA1"/>
<dbReference type="InterPro" id="IPR029055">
    <property type="entry name" value="Ntn_hydrolases_N"/>
</dbReference>
<dbReference type="InterPro" id="IPR033738">
    <property type="entry name" value="AsnB_N"/>
</dbReference>
<evidence type="ECO:0000256" key="8">
    <source>
        <dbReference type="PIRSR" id="PIRSR001589-3"/>
    </source>
</evidence>
<dbReference type="PROSITE" id="PS51278">
    <property type="entry name" value="GATASE_TYPE_2"/>
    <property type="match status" value="1"/>
</dbReference>
<keyword evidence="2 5" id="KW-0547">Nucleotide-binding</keyword>
<proteinExistence type="inferred from homology"/>
<dbReference type="InterPro" id="IPR014729">
    <property type="entry name" value="Rossmann-like_a/b/a_fold"/>
</dbReference>
<organism evidence="10 11">
    <name type="scientific">Kwoniella heveanensis BCC8398</name>
    <dbReference type="NCBI Taxonomy" id="1296120"/>
    <lineage>
        <taxon>Eukaryota</taxon>
        <taxon>Fungi</taxon>
        <taxon>Dikarya</taxon>
        <taxon>Basidiomycota</taxon>
        <taxon>Agaricomycotina</taxon>
        <taxon>Tremellomycetes</taxon>
        <taxon>Tremellales</taxon>
        <taxon>Cryptococcaceae</taxon>
        <taxon>Kwoniella</taxon>
    </lineage>
</organism>
<gene>
    <name evidence="10" type="ORF">I316_04615</name>
</gene>
<keyword evidence="6" id="KW-0028">Amino-acid biosynthesis</keyword>
<dbReference type="GO" id="GO:0005524">
    <property type="term" value="F:ATP binding"/>
    <property type="evidence" value="ECO:0007669"/>
    <property type="project" value="UniProtKB-KW"/>
</dbReference>
<evidence type="ECO:0000256" key="7">
    <source>
        <dbReference type="PIRSR" id="PIRSR001589-2"/>
    </source>
</evidence>
<evidence type="ECO:0000256" key="6">
    <source>
        <dbReference type="PIRSR" id="PIRSR001589-1"/>
    </source>
</evidence>
<accession>A0A1B9GRA1</accession>
<evidence type="ECO:0000256" key="3">
    <source>
        <dbReference type="ARBA" id="ARBA00022840"/>
    </source>
</evidence>
<dbReference type="OrthoDB" id="409189at2759"/>
<dbReference type="SUPFAM" id="SSF56235">
    <property type="entry name" value="N-terminal nucleophile aminohydrolases (Ntn hydrolases)"/>
    <property type="match status" value="1"/>
</dbReference>
<evidence type="ECO:0000313" key="11">
    <source>
        <dbReference type="Proteomes" id="UP000092666"/>
    </source>
</evidence>
<name>A0A1B9GRA1_9TREE</name>
<sequence>MCGIVALLTTESGSLSDDRGQLKEQLDASLDRIQHRGPDGRGIWISDDMQCALAHCRLSINDLAPTGDQPLHSPDNHIHAVVNGELYYPESLREELRAGGYTFKGHSDSEVAIALYLKHGEYFLSYLRGEFAIVLYDESKKLWIVARDRYGIKPLFWRYGPGRLEVAAEIKAFLGLGWEAEWDVRSIVEAGYGHDTRTLFKGVNKLRPGHYIRCRTGEMPEVRQYWEISFPDKSIPDRRPVSQMIEELRVHLLDAVRMRLRADVPVGIYLSGGIDSTALAGMAAYLAKEEGLAMGSQEVKEKIKCFSIGFDESSGLDESAIARRTAEYLGVAFYKHHMSESTLAENFADTTYHNEHHTQDLNTVGKYVLSTVPREHGYKVVLTGEGADEHFGGYPLYVPDFLREPDEAFAHEDDRRREGVLHFSTDEQRKKVVQEQEEIIKRYYQGTGARTDLFGDSGPTRELNNISTAASLLAFHPVPDIFAPWIRSDPALGTVDPLETIAANVTPQINYLIQKKWHPLHSAHYIWTKGHLVNSFLSCLGDRVEMAHSIEARPPFLDHVVTEYVNHLPPSVKIWWTPEDSSRAPPGGTEGLDTASMPPGAFTEKYILREAVKPFVPEEVYKQRKHPYSAPTRYEPDGPVERELRRWVTKEKVEQMGFLHWREVRGLLDRAFGGKSENASESEGGGTGGGHASATASDVWAWRQVLIIAGWAVLAERFDVATAQPL</sequence>
<dbReference type="Proteomes" id="UP000092666">
    <property type="component" value="Unassembled WGS sequence"/>
</dbReference>
<dbReference type="InterPro" id="IPR001962">
    <property type="entry name" value="Asn_synthase"/>
</dbReference>
<dbReference type="CDD" id="cd01991">
    <property type="entry name" value="Asn_synthase_B_C"/>
    <property type="match status" value="1"/>
</dbReference>
<evidence type="ECO:0000256" key="4">
    <source>
        <dbReference type="ARBA" id="ARBA00022962"/>
    </source>
</evidence>
<dbReference type="GO" id="GO:0004066">
    <property type="term" value="F:asparagine synthase (glutamine-hydrolyzing) activity"/>
    <property type="evidence" value="ECO:0007669"/>
    <property type="project" value="InterPro"/>
</dbReference>
<dbReference type="PANTHER" id="PTHR43284">
    <property type="entry name" value="ASPARAGINE SYNTHETASE (GLUTAMINE-HYDROLYZING)"/>
    <property type="match status" value="1"/>
</dbReference>
<keyword evidence="11" id="KW-1185">Reference proteome</keyword>
<feature type="site" description="Important for beta-aspartyl-AMP intermediate formation" evidence="8">
    <location>
        <position position="385"/>
    </location>
</feature>
<dbReference type="InterPro" id="IPR006426">
    <property type="entry name" value="Asn_synth_AEB"/>
</dbReference>
<dbReference type="Pfam" id="PF00733">
    <property type="entry name" value="Asn_synthase"/>
    <property type="match status" value="1"/>
</dbReference>
<reference evidence="11" key="2">
    <citation type="submission" date="2013-12" db="EMBL/GenBank/DDBJ databases">
        <title>Evolution of pathogenesis and genome organization in the Tremellales.</title>
        <authorList>
            <person name="Cuomo C."/>
            <person name="Litvintseva A."/>
            <person name="Heitman J."/>
            <person name="Chen Y."/>
            <person name="Sun S."/>
            <person name="Springer D."/>
            <person name="Dromer F."/>
            <person name="Young S."/>
            <person name="Zeng Q."/>
            <person name="Chapman S."/>
            <person name="Gujja S."/>
            <person name="Saif S."/>
            <person name="Birren B."/>
        </authorList>
    </citation>
    <scope>NUCLEOTIDE SEQUENCE [LARGE SCALE GENOMIC DNA]</scope>
    <source>
        <strain evidence="11">BCC8398</strain>
    </source>
</reference>
<dbReference type="AlphaFoldDB" id="A0A1B9GRA1"/>
<protein>
    <submittedName>
        <fullName evidence="10">Asparagine synthase (Glutamine-hydrolyzing)</fullName>
    </submittedName>
</protein>
<reference evidence="10 11" key="1">
    <citation type="submission" date="2013-07" db="EMBL/GenBank/DDBJ databases">
        <title>The Genome Sequence of Cryptococcus heveanensis BCC8398.</title>
        <authorList>
            <consortium name="The Broad Institute Genome Sequencing Platform"/>
            <person name="Cuomo C."/>
            <person name="Litvintseva A."/>
            <person name="Chen Y."/>
            <person name="Heitman J."/>
            <person name="Sun S."/>
            <person name="Springer D."/>
            <person name="Dromer F."/>
            <person name="Young S.K."/>
            <person name="Zeng Q."/>
            <person name="Gargeya S."/>
            <person name="Fitzgerald M."/>
            <person name="Abouelleil A."/>
            <person name="Alvarado L."/>
            <person name="Berlin A.M."/>
            <person name="Chapman S.B."/>
            <person name="Dewar J."/>
            <person name="Goldberg J."/>
            <person name="Griggs A."/>
            <person name="Gujja S."/>
            <person name="Hansen M."/>
            <person name="Howarth C."/>
            <person name="Imamovic A."/>
            <person name="Larimer J."/>
            <person name="McCowan C."/>
            <person name="Murphy C."/>
            <person name="Pearson M."/>
            <person name="Priest M."/>
            <person name="Roberts A."/>
            <person name="Saif S."/>
            <person name="Shea T."/>
            <person name="Sykes S."/>
            <person name="Wortman J."/>
            <person name="Nusbaum C."/>
            <person name="Birren B."/>
        </authorList>
    </citation>
    <scope>NUCLEOTIDE SEQUENCE [LARGE SCALE GENOMIC DNA]</scope>
    <source>
        <strain evidence="10 11">BCC8398</strain>
    </source>
</reference>
<dbReference type="Gene3D" id="3.60.20.10">
    <property type="entry name" value="Glutamine Phosphoribosylpyrophosphate, subunit 1, domain 1"/>
    <property type="match status" value="1"/>
</dbReference>
<dbReference type="GO" id="GO:0006529">
    <property type="term" value="P:asparagine biosynthetic process"/>
    <property type="evidence" value="ECO:0007669"/>
    <property type="project" value="UniProtKB-KW"/>
</dbReference>
<feature type="binding site" evidence="7">
    <location>
        <position position="308"/>
    </location>
    <ligand>
        <name>ATP</name>
        <dbReference type="ChEBI" id="CHEBI:30616"/>
    </ligand>
</feature>
<keyword evidence="4 6" id="KW-0315">Glutamine amidotransferase</keyword>
<dbReference type="InterPro" id="IPR051786">
    <property type="entry name" value="ASN_synthetase/amidase"/>
</dbReference>
<dbReference type="GO" id="GO:0005829">
    <property type="term" value="C:cytosol"/>
    <property type="evidence" value="ECO:0007669"/>
    <property type="project" value="TreeGrafter"/>
</dbReference>
<dbReference type="PIRSF" id="PIRSF001589">
    <property type="entry name" value="Asn_synthetase_glu-h"/>
    <property type="match status" value="1"/>
</dbReference>
<feature type="binding site" evidence="7">
    <location>
        <position position="108"/>
    </location>
    <ligand>
        <name>L-glutamine</name>
        <dbReference type="ChEBI" id="CHEBI:58359"/>
    </ligand>
</feature>
<evidence type="ECO:0000256" key="5">
    <source>
        <dbReference type="PIRNR" id="PIRNR001589"/>
    </source>
</evidence>
<dbReference type="SUPFAM" id="SSF52402">
    <property type="entry name" value="Adenine nucleotide alpha hydrolases-like"/>
    <property type="match status" value="1"/>
</dbReference>
<evidence type="ECO:0000256" key="2">
    <source>
        <dbReference type="ARBA" id="ARBA00022741"/>
    </source>
</evidence>
<dbReference type="Gene3D" id="3.40.50.620">
    <property type="entry name" value="HUPs"/>
    <property type="match status" value="2"/>
</dbReference>
<dbReference type="Pfam" id="PF13537">
    <property type="entry name" value="GATase_7"/>
    <property type="match status" value="1"/>
</dbReference>
<comment type="similarity">
    <text evidence="1">Belongs to the asparagine synthetase family.</text>
</comment>
<keyword evidence="3 5" id="KW-0067">ATP-binding</keyword>
<dbReference type="EMBL" id="KI669504">
    <property type="protein sequence ID" value="OCF33543.1"/>
    <property type="molecule type" value="Genomic_DNA"/>
</dbReference>
<dbReference type="InterPro" id="IPR017932">
    <property type="entry name" value="GATase_2_dom"/>
</dbReference>
<feature type="active site" description="For GATase activity" evidence="6">
    <location>
        <position position="2"/>
    </location>
</feature>